<accession>A0ACC2APR0</accession>
<gene>
    <name evidence="1" type="ORF">O6H91_20G039200</name>
</gene>
<dbReference type="Proteomes" id="UP001162992">
    <property type="component" value="Chromosome 20"/>
</dbReference>
<dbReference type="EMBL" id="CM055111">
    <property type="protein sequence ID" value="KAJ7519455.1"/>
    <property type="molecule type" value="Genomic_DNA"/>
</dbReference>
<organism evidence="1 2">
    <name type="scientific">Diphasiastrum complanatum</name>
    <name type="common">Issler's clubmoss</name>
    <name type="synonym">Lycopodium complanatum</name>
    <dbReference type="NCBI Taxonomy" id="34168"/>
    <lineage>
        <taxon>Eukaryota</taxon>
        <taxon>Viridiplantae</taxon>
        <taxon>Streptophyta</taxon>
        <taxon>Embryophyta</taxon>
        <taxon>Tracheophyta</taxon>
        <taxon>Lycopodiopsida</taxon>
        <taxon>Lycopodiales</taxon>
        <taxon>Lycopodiaceae</taxon>
        <taxon>Lycopodioideae</taxon>
        <taxon>Diphasiastrum</taxon>
    </lineage>
</organism>
<keyword evidence="2" id="KW-1185">Reference proteome</keyword>
<evidence type="ECO:0000313" key="1">
    <source>
        <dbReference type="EMBL" id="KAJ7519455.1"/>
    </source>
</evidence>
<comment type="caution">
    <text evidence="1">The sequence shown here is derived from an EMBL/GenBank/DDBJ whole genome shotgun (WGS) entry which is preliminary data.</text>
</comment>
<evidence type="ECO:0000313" key="2">
    <source>
        <dbReference type="Proteomes" id="UP001162992"/>
    </source>
</evidence>
<sequence length="261" mass="28246">MAVTHADLLINSKKGLLGGRRATIVMILCTTLGLLVFACCLISETTRSQVLWEYSVGSPWRSRHTFSPYDLQCIYTNTGRTALACASGALVALVLAMTVNQFFTGITLCSPSPSDTVHRLTLWTSSSLSTSSLRWQAAAFFVFSWISFAVAAVLLLIGIAVEASHFVNRQTRHSQCLVVRQGLFAGAGVFSLACISLGVAFYVAALHTVRMEERERDSGERYNMAVTATLDGGMDEVPTASLEIEPPGSNPNSLMKMKLPV</sequence>
<protein>
    <submittedName>
        <fullName evidence="1">Uncharacterized protein</fullName>
    </submittedName>
</protein>
<name>A0ACC2APR0_DIPCM</name>
<proteinExistence type="predicted"/>
<reference evidence="2" key="1">
    <citation type="journal article" date="2024" name="Proc. Natl. Acad. Sci. U.S.A.">
        <title>Extraordinary preservation of gene collinearity over three hundred million years revealed in homosporous lycophytes.</title>
        <authorList>
            <person name="Li C."/>
            <person name="Wickell D."/>
            <person name="Kuo L.Y."/>
            <person name="Chen X."/>
            <person name="Nie B."/>
            <person name="Liao X."/>
            <person name="Peng D."/>
            <person name="Ji J."/>
            <person name="Jenkins J."/>
            <person name="Williams M."/>
            <person name="Shu S."/>
            <person name="Plott C."/>
            <person name="Barry K."/>
            <person name="Rajasekar S."/>
            <person name="Grimwood J."/>
            <person name="Han X."/>
            <person name="Sun S."/>
            <person name="Hou Z."/>
            <person name="He W."/>
            <person name="Dai G."/>
            <person name="Sun C."/>
            <person name="Schmutz J."/>
            <person name="Leebens-Mack J.H."/>
            <person name="Li F.W."/>
            <person name="Wang L."/>
        </authorList>
    </citation>
    <scope>NUCLEOTIDE SEQUENCE [LARGE SCALE GENOMIC DNA]</scope>
    <source>
        <strain evidence="2">cv. PW_Plant_1</strain>
    </source>
</reference>